<evidence type="ECO:0000256" key="13">
    <source>
        <dbReference type="ARBA" id="ARBA00023136"/>
    </source>
</evidence>
<evidence type="ECO:0000313" key="16">
    <source>
        <dbReference type="EMBL" id="GER71660.1"/>
    </source>
</evidence>
<evidence type="ECO:0000256" key="6">
    <source>
        <dbReference type="ARBA" id="ARBA00022679"/>
    </source>
</evidence>
<dbReference type="InterPro" id="IPR011620">
    <property type="entry name" value="Sig_transdc_His_kinase_LytS_TM"/>
</dbReference>
<evidence type="ECO:0000256" key="7">
    <source>
        <dbReference type="ARBA" id="ARBA00022692"/>
    </source>
</evidence>
<dbReference type="InterPro" id="IPR010559">
    <property type="entry name" value="Sig_transdc_His_kin_internal"/>
</dbReference>
<dbReference type="SUPFAM" id="SSF55874">
    <property type="entry name" value="ATPase domain of HSP90 chaperone/DNA topoisomerase II/histidine kinase"/>
    <property type="match status" value="1"/>
</dbReference>
<reference evidence="16 17" key="1">
    <citation type="submission" date="2019-09" db="EMBL/GenBank/DDBJ databases">
        <title>Draft genome sequence of Bacillus sp. JC-7.</title>
        <authorList>
            <person name="Tanaka N."/>
            <person name="Shiwa Y."/>
            <person name="Fujita N."/>
            <person name="Tanasupawat S."/>
        </authorList>
    </citation>
    <scope>NUCLEOTIDE SEQUENCE [LARGE SCALE GENOMIC DNA]</scope>
    <source>
        <strain evidence="16 17">JC-7</strain>
    </source>
</reference>
<keyword evidence="4" id="KW-1003">Cell membrane</keyword>
<dbReference type="InterPro" id="IPR005467">
    <property type="entry name" value="His_kinase_dom"/>
</dbReference>
<feature type="transmembrane region" description="Helical" evidence="14">
    <location>
        <begin position="43"/>
        <end position="62"/>
    </location>
</feature>
<dbReference type="Pfam" id="PF07694">
    <property type="entry name" value="5TM-5TMR_LYT"/>
    <property type="match status" value="1"/>
</dbReference>
<dbReference type="Pfam" id="PF02518">
    <property type="entry name" value="HATPase_c"/>
    <property type="match status" value="1"/>
</dbReference>
<dbReference type="SMART" id="SM00065">
    <property type="entry name" value="GAF"/>
    <property type="match status" value="1"/>
</dbReference>
<keyword evidence="13 14" id="KW-0472">Membrane</keyword>
<keyword evidence="12" id="KW-0902">Two-component regulatory system</keyword>
<evidence type="ECO:0000259" key="15">
    <source>
        <dbReference type="PROSITE" id="PS50109"/>
    </source>
</evidence>
<evidence type="ECO:0000313" key="17">
    <source>
        <dbReference type="Proteomes" id="UP000391919"/>
    </source>
</evidence>
<dbReference type="Gene3D" id="3.30.450.40">
    <property type="match status" value="1"/>
</dbReference>
<keyword evidence="10" id="KW-0067">ATP-binding</keyword>
<protein>
    <recommendedName>
        <fullName evidence="3">histidine kinase</fullName>
        <ecNumber evidence="3">2.7.13.3</ecNumber>
    </recommendedName>
</protein>
<keyword evidence="11 14" id="KW-1133">Transmembrane helix</keyword>
<gene>
    <name evidence="16" type="primary">lytS</name>
    <name evidence="16" type="ORF">BpJC7_29630</name>
</gene>
<keyword evidence="8" id="KW-0547">Nucleotide-binding</keyword>
<dbReference type="EC" id="2.7.13.3" evidence="3"/>
<evidence type="ECO:0000256" key="4">
    <source>
        <dbReference type="ARBA" id="ARBA00022475"/>
    </source>
</evidence>
<dbReference type="GO" id="GO:0005524">
    <property type="term" value="F:ATP binding"/>
    <property type="evidence" value="ECO:0007669"/>
    <property type="project" value="UniProtKB-KW"/>
</dbReference>
<dbReference type="InterPro" id="IPR003018">
    <property type="entry name" value="GAF"/>
</dbReference>
<dbReference type="PANTHER" id="PTHR34220">
    <property type="entry name" value="SENSOR HISTIDINE KINASE YPDA"/>
    <property type="match status" value="1"/>
</dbReference>
<evidence type="ECO:0000256" key="14">
    <source>
        <dbReference type="SAM" id="Phobius"/>
    </source>
</evidence>
<feature type="transmembrane region" description="Helical" evidence="14">
    <location>
        <begin position="150"/>
        <end position="172"/>
    </location>
</feature>
<accession>A0A5J4JLZ5</accession>
<dbReference type="SUPFAM" id="SSF55781">
    <property type="entry name" value="GAF domain-like"/>
    <property type="match status" value="1"/>
</dbReference>
<dbReference type="PRINTS" id="PR00344">
    <property type="entry name" value="BCTRLSENSOR"/>
</dbReference>
<feature type="transmembrane region" description="Helical" evidence="14">
    <location>
        <begin position="83"/>
        <end position="111"/>
    </location>
</feature>
<keyword evidence="7 14" id="KW-0812">Transmembrane</keyword>
<keyword evidence="9 16" id="KW-0418">Kinase</keyword>
<evidence type="ECO:0000256" key="12">
    <source>
        <dbReference type="ARBA" id="ARBA00023012"/>
    </source>
</evidence>
<organism evidence="16 17">
    <name type="scientific">Weizmannia acidilactici</name>
    <dbReference type="NCBI Taxonomy" id="2607726"/>
    <lineage>
        <taxon>Bacteria</taxon>
        <taxon>Bacillati</taxon>
        <taxon>Bacillota</taxon>
        <taxon>Bacilli</taxon>
        <taxon>Bacillales</taxon>
        <taxon>Bacillaceae</taxon>
        <taxon>Heyndrickxia</taxon>
    </lineage>
</organism>
<proteinExistence type="predicted"/>
<feature type="domain" description="Histidine kinase" evidence="15">
    <location>
        <begin position="476"/>
        <end position="580"/>
    </location>
</feature>
<dbReference type="RefSeq" id="WP_151680990.1">
    <property type="nucleotide sequence ID" value="NZ_BKZQ01000059.1"/>
</dbReference>
<evidence type="ECO:0000256" key="10">
    <source>
        <dbReference type="ARBA" id="ARBA00022840"/>
    </source>
</evidence>
<keyword evidence="17" id="KW-1185">Reference proteome</keyword>
<evidence type="ECO:0000256" key="5">
    <source>
        <dbReference type="ARBA" id="ARBA00022553"/>
    </source>
</evidence>
<dbReference type="GO" id="GO:0005886">
    <property type="term" value="C:plasma membrane"/>
    <property type="evidence" value="ECO:0007669"/>
    <property type="project" value="UniProtKB-SubCell"/>
</dbReference>
<keyword evidence="6" id="KW-0808">Transferase</keyword>
<dbReference type="GO" id="GO:0000155">
    <property type="term" value="F:phosphorelay sensor kinase activity"/>
    <property type="evidence" value="ECO:0007669"/>
    <property type="project" value="InterPro"/>
</dbReference>
<dbReference type="PROSITE" id="PS50109">
    <property type="entry name" value="HIS_KIN"/>
    <property type="match status" value="1"/>
</dbReference>
<dbReference type="InterPro" id="IPR050640">
    <property type="entry name" value="Bact_2-comp_sensor_kinase"/>
</dbReference>
<dbReference type="InterPro" id="IPR029016">
    <property type="entry name" value="GAF-like_dom_sf"/>
</dbReference>
<comment type="catalytic activity">
    <reaction evidence="1">
        <text>ATP + protein L-histidine = ADP + protein N-phospho-L-histidine.</text>
        <dbReference type="EC" id="2.7.13.3"/>
    </reaction>
</comment>
<dbReference type="Gene3D" id="3.30.565.10">
    <property type="entry name" value="Histidine kinase-like ATPase, C-terminal domain"/>
    <property type="match status" value="1"/>
</dbReference>
<dbReference type="GO" id="GO:0071555">
    <property type="term" value="P:cell wall organization"/>
    <property type="evidence" value="ECO:0007669"/>
    <property type="project" value="InterPro"/>
</dbReference>
<keyword evidence="5" id="KW-0597">Phosphoprotein</keyword>
<dbReference type="InterPro" id="IPR004358">
    <property type="entry name" value="Sig_transdc_His_kin-like_C"/>
</dbReference>
<comment type="subcellular location">
    <subcellularLocation>
        <location evidence="2">Cell membrane</location>
        <topology evidence="2">Multi-pass membrane protein</topology>
    </subcellularLocation>
</comment>
<sequence length="592" mass="65116">MAALLPIMLERAGILVIAAFLLSRLKTFRQIIHQEYGRKEKLVLILIFGIFGMISNYTGIVIEHGKISEAFGHSHLSVESAIANTRIMGVGIAGLMGGPVVGIGAGVFAGIHRLTLGGYTNIACSLSTIIAGIFMGLLGKRYNVRGKYAALQAVCAGMLMEMLQMAIILSVAKPYEDALELVRLIAVPMITINGFGTFVFILIIQTILLEEERTRAWQTHRALQIAQETLAHFRKGLNTESCKKAAEIILKRTSADAVAITDREKVLAHVGAASDHHIPLQSMSTKLTEKVLEQGKIMVATSNREIQCTHEGCPLQAAIVLPLLVREQVVGTLKLYFKTAGQLSSVEQELAEGLSKLFSNQLELAEAELQRKLLKDAEIKALQAQVHPHFFFNAINTITCLVRTDTDKARALLIQLAAFFRSNLQGSRKMLIPLEKELEHVKAYLAIEQARFPGRYDVVFDIDPFLKTAMVPPFTLQPLVENAIHHAFSRPGAQKPSVAIRAFVKNGNFYMVTEDNGKGIPEELARSLGNVAVDSSDGTGTALWNIKKRMEEIYGRGAMFHIESRENAGTKVTISIPLDEMWGEEYAKSICS</sequence>
<dbReference type="Pfam" id="PF06580">
    <property type="entry name" value="His_kinase"/>
    <property type="match status" value="1"/>
</dbReference>
<evidence type="ECO:0000256" key="11">
    <source>
        <dbReference type="ARBA" id="ARBA00022989"/>
    </source>
</evidence>
<evidence type="ECO:0000256" key="8">
    <source>
        <dbReference type="ARBA" id="ARBA00022741"/>
    </source>
</evidence>
<dbReference type="Pfam" id="PF13492">
    <property type="entry name" value="GAF_3"/>
    <property type="match status" value="1"/>
</dbReference>
<dbReference type="AlphaFoldDB" id="A0A5J4JLZ5"/>
<dbReference type="EMBL" id="BKZQ01000059">
    <property type="protein sequence ID" value="GER71660.1"/>
    <property type="molecule type" value="Genomic_DNA"/>
</dbReference>
<evidence type="ECO:0000256" key="2">
    <source>
        <dbReference type="ARBA" id="ARBA00004651"/>
    </source>
</evidence>
<evidence type="ECO:0000256" key="3">
    <source>
        <dbReference type="ARBA" id="ARBA00012438"/>
    </source>
</evidence>
<feature type="transmembrane region" description="Helical" evidence="14">
    <location>
        <begin position="184"/>
        <end position="209"/>
    </location>
</feature>
<dbReference type="InterPro" id="IPR003594">
    <property type="entry name" value="HATPase_dom"/>
</dbReference>
<name>A0A5J4JLZ5_9BACI</name>
<dbReference type="PANTHER" id="PTHR34220:SF7">
    <property type="entry name" value="SENSOR HISTIDINE KINASE YPDA"/>
    <property type="match status" value="1"/>
</dbReference>
<feature type="transmembrane region" description="Helical" evidence="14">
    <location>
        <begin position="117"/>
        <end position="138"/>
    </location>
</feature>
<evidence type="ECO:0000256" key="9">
    <source>
        <dbReference type="ARBA" id="ARBA00022777"/>
    </source>
</evidence>
<dbReference type="InterPro" id="IPR036890">
    <property type="entry name" value="HATPase_C_sf"/>
</dbReference>
<dbReference type="Proteomes" id="UP000391919">
    <property type="component" value="Unassembled WGS sequence"/>
</dbReference>
<evidence type="ECO:0000256" key="1">
    <source>
        <dbReference type="ARBA" id="ARBA00000085"/>
    </source>
</evidence>
<comment type="caution">
    <text evidence="16">The sequence shown here is derived from an EMBL/GenBank/DDBJ whole genome shotgun (WGS) entry which is preliminary data.</text>
</comment>